<dbReference type="Pfam" id="PF00005">
    <property type="entry name" value="ABC_tran"/>
    <property type="match status" value="1"/>
</dbReference>
<dbReference type="PROSITE" id="PS50893">
    <property type="entry name" value="ABC_TRANSPORTER_2"/>
    <property type="match status" value="1"/>
</dbReference>
<dbReference type="AlphaFoldDB" id="A0A7M1XND3"/>
<dbReference type="Proteomes" id="UP000593591">
    <property type="component" value="Chromosome"/>
</dbReference>
<dbReference type="SMART" id="SM00382">
    <property type="entry name" value="AAA"/>
    <property type="match status" value="1"/>
</dbReference>
<dbReference type="GO" id="GO:0016887">
    <property type="term" value="F:ATP hydrolysis activity"/>
    <property type="evidence" value="ECO:0007669"/>
    <property type="project" value="InterPro"/>
</dbReference>
<evidence type="ECO:0000256" key="8">
    <source>
        <dbReference type="ARBA" id="ARBA00023136"/>
    </source>
</evidence>
<sequence>MIPELAKHVKQYKKDVFLTWGIVFAESLLEIFIAFFIKFLMEAINTGDMGGIFLWSGIMALMAILAAVAGIMAGYWASSAAAGFGKNLREAMFVKIQQYSFKNIDKFSPASIVTRTTTDITNVQFSFMMIIRTVIRAPFMMLFSMVMCFIMAPQLAWIFLIIVPIILFALLFIASKAHVLFVKIFTTYDFLNESVEEDVDGIRVVKSFDRKKYHTDAFDSVSDGIYQNYIKAEKILSFNNPVMNMAIWAAMILISILGSWLITSSATVKDGMVDGTLLSVSSLSSLFTYVMMIMMSLMMVSMVYVMITIARNSAERIIEIINEEPDIKNKENPVMEVKNGDVDFNHVSFGYVENKNVLENVDLHFKQGTTIGIIGPTGSSKTSLVSLMARLYDVSEGSVCIGGVDVRDYDIKTLRDSVSVVLQKNVLFTGTIRENLKWGNQNATEEEIWQACDIAQASEFLHNFPEGLDTMISEGGTNVSGGQKQRLCIARALLKNPKVLILDDSTSACDTHTDSLIRKGLANTKPDVTKFIIAQRVLSIKDCDTIIVLEAGGKIVDIGSNDELMNRCLVYKELYESQLGGGDFDVHE</sequence>
<accession>A0A7M1XND3</accession>
<evidence type="ECO:0000256" key="5">
    <source>
        <dbReference type="ARBA" id="ARBA00022741"/>
    </source>
</evidence>
<feature type="transmembrane region" description="Helical" evidence="9">
    <location>
        <begin position="52"/>
        <end position="77"/>
    </location>
</feature>
<dbReference type="InterPro" id="IPR036640">
    <property type="entry name" value="ABC1_TM_sf"/>
</dbReference>
<evidence type="ECO:0000256" key="3">
    <source>
        <dbReference type="ARBA" id="ARBA00022475"/>
    </source>
</evidence>
<protein>
    <submittedName>
        <fullName evidence="12">ABC transporter ATP-binding protein</fullName>
    </submittedName>
</protein>
<dbReference type="InterPro" id="IPR003593">
    <property type="entry name" value="AAA+_ATPase"/>
</dbReference>
<evidence type="ECO:0000259" key="10">
    <source>
        <dbReference type="PROSITE" id="PS50893"/>
    </source>
</evidence>
<dbReference type="KEGG" id="trc:DYE49_01520"/>
<gene>
    <name evidence="12" type="ORF">DYE49_01520</name>
</gene>
<dbReference type="SUPFAM" id="SSF52540">
    <property type="entry name" value="P-loop containing nucleoside triphosphate hydrolases"/>
    <property type="match status" value="1"/>
</dbReference>
<name>A0A7M1XND3_9SPIR</name>
<organism evidence="12 13">
    <name type="scientific">Treponema rectale</name>
    <dbReference type="NCBI Taxonomy" id="744512"/>
    <lineage>
        <taxon>Bacteria</taxon>
        <taxon>Pseudomonadati</taxon>
        <taxon>Spirochaetota</taxon>
        <taxon>Spirochaetia</taxon>
        <taxon>Spirochaetales</taxon>
        <taxon>Treponemataceae</taxon>
        <taxon>Treponema</taxon>
    </lineage>
</organism>
<feature type="transmembrane region" description="Helical" evidence="9">
    <location>
        <begin position="158"/>
        <end position="175"/>
    </location>
</feature>
<keyword evidence="6 12" id="KW-0067">ATP-binding</keyword>
<keyword evidence="4 9" id="KW-0812">Transmembrane</keyword>
<dbReference type="PANTHER" id="PTHR43394:SF1">
    <property type="entry name" value="ATP-BINDING CASSETTE SUB-FAMILY B MEMBER 10, MITOCHONDRIAL"/>
    <property type="match status" value="1"/>
</dbReference>
<dbReference type="PANTHER" id="PTHR43394">
    <property type="entry name" value="ATP-DEPENDENT PERMEASE MDL1, MITOCHONDRIAL"/>
    <property type="match status" value="1"/>
</dbReference>
<dbReference type="InterPro" id="IPR027417">
    <property type="entry name" value="P-loop_NTPase"/>
</dbReference>
<feature type="transmembrane region" description="Helical" evidence="9">
    <location>
        <begin position="286"/>
        <end position="307"/>
    </location>
</feature>
<evidence type="ECO:0000256" key="2">
    <source>
        <dbReference type="ARBA" id="ARBA00022448"/>
    </source>
</evidence>
<dbReference type="PROSITE" id="PS50929">
    <property type="entry name" value="ABC_TM1F"/>
    <property type="match status" value="1"/>
</dbReference>
<evidence type="ECO:0000313" key="12">
    <source>
        <dbReference type="EMBL" id="QOS41194.1"/>
    </source>
</evidence>
<feature type="transmembrane region" description="Helical" evidence="9">
    <location>
        <begin position="245"/>
        <end position="266"/>
    </location>
</feature>
<feature type="domain" description="ABC transmembrane type-1" evidence="11">
    <location>
        <begin position="24"/>
        <end position="308"/>
    </location>
</feature>
<dbReference type="InterPro" id="IPR039421">
    <property type="entry name" value="Type_1_exporter"/>
</dbReference>
<evidence type="ECO:0000256" key="7">
    <source>
        <dbReference type="ARBA" id="ARBA00022989"/>
    </source>
</evidence>
<keyword evidence="3" id="KW-1003">Cell membrane</keyword>
<dbReference type="InterPro" id="IPR003439">
    <property type="entry name" value="ABC_transporter-like_ATP-bd"/>
</dbReference>
<feature type="domain" description="ABC transporter" evidence="10">
    <location>
        <begin position="342"/>
        <end position="577"/>
    </location>
</feature>
<dbReference type="Gene3D" id="1.20.1560.10">
    <property type="entry name" value="ABC transporter type 1, transmembrane domain"/>
    <property type="match status" value="1"/>
</dbReference>
<evidence type="ECO:0000259" key="11">
    <source>
        <dbReference type="PROSITE" id="PS50929"/>
    </source>
</evidence>
<keyword evidence="8 9" id="KW-0472">Membrane</keyword>
<dbReference type="CDD" id="cd18548">
    <property type="entry name" value="ABC_6TM_Tm287_like"/>
    <property type="match status" value="1"/>
</dbReference>
<dbReference type="GO" id="GO:0005886">
    <property type="term" value="C:plasma membrane"/>
    <property type="evidence" value="ECO:0007669"/>
    <property type="project" value="UniProtKB-SubCell"/>
</dbReference>
<keyword evidence="5" id="KW-0547">Nucleotide-binding</keyword>
<evidence type="ECO:0000256" key="1">
    <source>
        <dbReference type="ARBA" id="ARBA00004651"/>
    </source>
</evidence>
<evidence type="ECO:0000256" key="6">
    <source>
        <dbReference type="ARBA" id="ARBA00022840"/>
    </source>
</evidence>
<dbReference type="PROSITE" id="PS00211">
    <property type="entry name" value="ABC_TRANSPORTER_1"/>
    <property type="match status" value="1"/>
</dbReference>
<proteinExistence type="predicted"/>
<dbReference type="GO" id="GO:0005524">
    <property type="term" value="F:ATP binding"/>
    <property type="evidence" value="ECO:0007669"/>
    <property type="project" value="UniProtKB-KW"/>
</dbReference>
<dbReference type="InterPro" id="IPR017871">
    <property type="entry name" value="ABC_transporter-like_CS"/>
</dbReference>
<dbReference type="FunFam" id="3.40.50.300:FF:000221">
    <property type="entry name" value="Multidrug ABC transporter ATP-binding protein"/>
    <property type="match status" value="1"/>
</dbReference>
<dbReference type="Gene3D" id="3.40.50.300">
    <property type="entry name" value="P-loop containing nucleotide triphosphate hydrolases"/>
    <property type="match status" value="1"/>
</dbReference>
<feature type="transmembrane region" description="Helical" evidence="9">
    <location>
        <begin position="17"/>
        <end position="40"/>
    </location>
</feature>
<keyword evidence="7 9" id="KW-1133">Transmembrane helix</keyword>
<dbReference type="EMBL" id="CP031517">
    <property type="protein sequence ID" value="QOS41194.1"/>
    <property type="molecule type" value="Genomic_DNA"/>
</dbReference>
<evidence type="ECO:0000256" key="9">
    <source>
        <dbReference type="SAM" id="Phobius"/>
    </source>
</evidence>
<dbReference type="GO" id="GO:0015421">
    <property type="term" value="F:ABC-type oligopeptide transporter activity"/>
    <property type="evidence" value="ECO:0007669"/>
    <property type="project" value="TreeGrafter"/>
</dbReference>
<keyword evidence="2" id="KW-0813">Transport</keyword>
<evidence type="ECO:0000313" key="13">
    <source>
        <dbReference type="Proteomes" id="UP000593591"/>
    </source>
</evidence>
<comment type="subcellular location">
    <subcellularLocation>
        <location evidence="1">Cell membrane</location>
        <topology evidence="1">Multi-pass membrane protein</topology>
    </subcellularLocation>
</comment>
<dbReference type="Pfam" id="PF00664">
    <property type="entry name" value="ABC_membrane"/>
    <property type="match status" value="1"/>
</dbReference>
<dbReference type="SUPFAM" id="SSF90123">
    <property type="entry name" value="ABC transporter transmembrane region"/>
    <property type="match status" value="1"/>
</dbReference>
<reference evidence="12 13" key="1">
    <citation type="submission" date="2018-08" db="EMBL/GenBank/DDBJ databases">
        <title>The first complete genome of Treponema rectale (CHPAT), a commensal spirochete of the bovine rectum.</title>
        <authorList>
            <person name="Staton G.J."/>
            <person name="Clegg S.R."/>
            <person name="Carter S.D."/>
            <person name="Radford A.D."/>
            <person name="Darby A."/>
            <person name="Hall N."/>
            <person name="Birtles R.J."/>
            <person name="Evans N.J."/>
        </authorList>
    </citation>
    <scope>NUCLEOTIDE SEQUENCE [LARGE SCALE GENOMIC DNA]</scope>
    <source>
        <strain evidence="12 13">CHPA</strain>
    </source>
</reference>
<feature type="transmembrane region" description="Helical" evidence="9">
    <location>
        <begin position="134"/>
        <end position="152"/>
    </location>
</feature>
<dbReference type="InterPro" id="IPR011527">
    <property type="entry name" value="ABC1_TM_dom"/>
</dbReference>
<evidence type="ECO:0000256" key="4">
    <source>
        <dbReference type="ARBA" id="ARBA00022692"/>
    </source>
</evidence>